<organism evidence="2 3">
    <name type="scientific">Dentiscutata erythropus</name>
    <dbReference type="NCBI Taxonomy" id="1348616"/>
    <lineage>
        <taxon>Eukaryota</taxon>
        <taxon>Fungi</taxon>
        <taxon>Fungi incertae sedis</taxon>
        <taxon>Mucoromycota</taxon>
        <taxon>Glomeromycotina</taxon>
        <taxon>Glomeromycetes</taxon>
        <taxon>Diversisporales</taxon>
        <taxon>Gigasporaceae</taxon>
        <taxon>Dentiscutata</taxon>
    </lineage>
</organism>
<accession>A0A9N9FWA2</accession>
<dbReference type="EMBL" id="CAJVPY010002438">
    <property type="protein sequence ID" value="CAG8560626.1"/>
    <property type="molecule type" value="Genomic_DNA"/>
</dbReference>
<keyword evidence="1" id="KW-0472">Membrane</keyword>
<dbReference type="AlphaFoldDB" id="A0A9N9FWA2"/>
<proteinExistence type="predicted"/>
<feature type="transmembrane region" description="Helical" evidence="1">
    <location>
        <begin position="56"/>
        <end position="74"/>
    </location>
</feature>
<gene>
    <name evidence="2" type="ORF">DERYTH_LOCUS5719</name>
</gene>
<comment type="caution">
    <text evidence="2">The sequence shown here is derived from an EMBL/GenBank/DDBJ whole genome shotgun (WGS) entry which is preliminary data.</text>
</comment>
<keyword evidence="1" id="KW-1133">Transmembrane helix</keyword>
<protein>
    <submittedName>
        <fullName evidence="2">23826_t:CDS:1</fullName>
    </submittedName>
</protein>
<evidence type="ECO:0000313" key="3">
    <source>
        <dbReference type="Proteomes" id="UP000789405"/>
    </source>
</evidence>
<evidence type="ECO:0000256" key="1">
    <source>
        <dbReference type="SAM" id="Phobius"/>
    </source>
</evidence>
<dbReference type="Proteomes" id="UP000789405">
    <property type="component" value="Unassembled WGS sequence"/>
</dbReference>
<keyword evidence="1" id="KW-0812">Transmembrane</keyword>
<keyword evidence="3" id="KW-1185">Reference proteome</keyword>
<sequence length="154" mass="17483">MSIKRSMSTKRSMSIKRSMSVKGAEEEDIEAAINEFEDVEDYDYTTCQLIRKITSIYTRPELFIIFLGLLIAILNANSEGVVILFNSYSLYLLVKGVSVSVREMFKTGPKRKAFLLIVLNQTGPILADHQNITCQDCAISRRNNVKNNNIIRNN</sequence>
<reference evidence="2" key="1">
    <citation type="submission" date="2021-06" db="EMBL/GenBank/DDBJ databases">
        <authorList>
            <person name="Kallberg Y."/>
            <person name="Tangrot J."/>
            <person name="Rosling A."/>
        </authorList>
    </citation>
    <scope>NUCLEOTIDE SEQUENCE</scope>
    <source>
        <strain evidence="2">MA453B</strain>
    </source>
</reference>
<name>A0A9N9FWA2_9GLOM</name>
<evidence type="ECO:0000313" key="2">
    <source>
        <dbReference type="EMBL" id="CAG8560626.1"/>
    </source>
</evidence>